<name>A0AC34FRR9_9BILA</name>
<evidence type="ECO:0000313" key="1">
    <source>
        <dbReference type="Proteomes" id="UP000887579"/>
    </source>
</evidence>
<reference evidence="2" key="1">
    <citation type="submission" date="2022-11" db="UniProtKB">
        <authorList>
            <consortium name="WormBaseParasite"/>
        </authorList>
    </citation>
    <scope>IDENTIFICATION</scope>
</reference>
<sequence>MNRLGEDVKLDQGVQQELNKLRNEVKHLSDSLDSEKTARRIADQDTKKEIGAKDGMIAKMTRQIQDLENKVQLLQQPHSIHISDEIHSVRESPGIISEPFENYDPNTLQLINEPLPKNSSNDVVFDIVEYGVIGNLQKKLLIFTSNERNQCYEYLPCTRTSKEYQCSKHPESIIIATIHDDGSKTFNFETIKEHVCQPIQYLPENYYKSLIVKSPNFKLFNRKSNRGWNPSLFIKVSDAGNFFYKFGFEKQSKQYYCYGCKLLKKLTARFIQLNGCNAIELGHSHHRCKPENM</sequence>
<dbReference type="WBParaSite" id="ES5_v2.g20065.t1">
    <property type="protein sequence ID" value="ES5_v2.g20065.t1"/>
    <property type="gene ID" value="ES5_v2.g20065"/>
</dbReference>
<dbReference type="Proteomes" id="UP000887579">
    <property type="component" value="Unplaced"/>
</dbReference>
<protein>
    <submittedName>
        <fullName evidence="2">Uncharacterized protein</fullName>
    </submittedName>
</protein>
<proteinExistence type="predicted"/>
<evidence type="ECO:0000313" key="2">
    <source>
        <dbReference type="WBParaSite" id="ES5_v2.g20065.t1"/>
    </source>
</evidence>
<organism evidence="1 2">
    <name type="scientific">Panagrolaimus sp. ES5</name>
    <dbReference type="NCBI Taxonomy" id="591445"/>
    <lineage>
        <taxon>Eukaryota</taxon>
        <taxon>Metazoa</taxon>
        <taxon>Ecdysozoa</taxon>
        <taxon>Nematoda</taxon>
        <taxon>Chromadorea</taxon>
        <taxon>Rhabditida</taxon>
        <taxon>Tylenchina</taxon>
        <taxon>Panagrolaimomorpha</taxon>
        <taxon>Panagrolaimoidea</taxon>
        <taxon>Panagrolaimidae</taxon>
        <taxon>Panagrolaimus</taxon>
    </lineage>
</organism>
<accession>A0AC34FRR9</accession>